<reference evidence="1" key="2">
    <citation type="submission" date="2022-10" db="EMBL/GenBank/DDBJ databases">
        <authorList>
            <consortium name="ENA_rothamsted_submissions"/>
            <consortium name="culmorum"/>
            <person name="King R."/>
        </authorList>
    </citation>
    <scope>NUCLEOTIDE SEQUENCE</scope>
</reference>
<sequence length="129" mass="14647">MDINDAFEQILLSEERIAEESYKKGFEKGVSEGNLEAYHIGFHRGAEIGAELGFYLAVLENHKIPAPIDQKVLNLITQLKGIIEQFPQINCDTFDLFESLNTIRAQFKKLTALLKITNLVYPQKSDLSF</sequence>
<dbReference type="InterPro" id="IPR052436">
    <property type="entry name" value="LTO1_adapter"/>
</dbReference>
<dbReference type="EMBL" id="OU895877">
    <property type="protein sequence ID" value="CAG9798118.1"/>
    <property type="molecule type" value="Genomic_DNA"/>
</dbReference>
<dbReference type="AlphaFoldDB" id="A0A9N9RK55"/>
<dbReference type="Proteomes" id="UP001153620">
    <property type="component" value="Chromosome 1"/>
</dbReference>
<name>A0A9N9RK55_9DIPT</name>
<dbReference type="PANTHER" id="PTHR28532:SF1">
    <property type="entry name" value="ORAL CANCER OVEREXPRESSED 1"/>
    <property type="match status" value="1"/>
</dbReference>
<organism evidence="1 2">
    <name type="scientific">Chironomus riparius</name>
    <dbReference type="NCBI Taxonomy" id="315576"/>
    <lineage>
        <taxon>Eukaryota</taxon>
        <taxon>Metazoa</taxon>
        <taxon>Ecdysozoa</taxon>
        <taxon>Arthropoda</taxon>
        <taxon>Hexapoda</taxon>
        <taxon>Insecta</taxon>
        <taxon>Pterygota</taxon>
        <taxon>Neoptera</taxon>
        <taxon>Endopterygota</taxon>
        <taxon>Diptera</taxon>
        <taxon>Nematocera</taxon>
        <taxon>Chironomoidea</taxon>
        <taxon>Chironomidae</taxon>
        <taxon>Chironominae</taxon>
        <taxon>Chironomus</taxon>
    </lineage>
</organism>
<dbReference type="PANTHER" id="PTHR28532">
    <property type="entry name" value="GEO13458P1"/>
    <property type="match status" value="1"/>
</dbReference>
<accession>A0A9N9RK55</accession>
<evidence type="ECO:0000313" key="1">
    <source>
        <dbReference type="EMBL" id="CAG9798118.1"/>
    </source>
</evidence>
<gene>
    <name evidence="1" type="ORF">CHIRRI_LOCUS1103</name>
</gene>
<reference evidence="1" key="1">
    <citation type="submission" date="2022-01" db="EMBL/GenBank/DDBJ databases">
        <authorList>
            <person name="King R."/>
        </authorList>
    </citation>
    <scope>NUCLEOTIDE SEQUENCE</scope>
</reference>
<protein>
    <submittedName>
        <fullName evidence="1">Uncharacterized protein</fullName>
    </submittedName>
</protein>
<keyword evidence="2" id="KW-1185">Reference proteome</keyword>
<proteinExistence type="predicted"/>
<dbReference type="OrthoDB" id="48036at2759"/>
<evidence type="ECO:0000313" key="2">
    <source>
        <dbReference type="Proteomes" id="UP001153620"/>
    </source>
</evidence>